<dbReference type="PROSITE" id="PS50931">
    <property type="entry name" value="HTH_LYSR"/>
    <property type="match status" value="1"/>
</dbReference>
<evidence type="ECO:0000313" key="7">
    <source>
        <dbReference type="Proteomes" id="UP000236728"/>
    </source>
</evidence>
<dbReference type="FunFam" id="1.10.10.10:FF:000001">
    <property type="entry name" value="LysR family transcriptional regulator"/>
    <property type="match status" value="1"/>
</dbReference>
<dbReference type="OrthoDB" id="9785745at2"/>
<feature type="domain" description="HTH lysR-type" evidence="5">
    <location>
        <begin position="1"/>
        <end position="59"/>
    </location>
</feature>
<dbReference type="PANTHER" id="PTHR30126">
    <property type="entry name" value="HTH-TYPE TRANSCRIPTIONAL REGULATOR"/>
    <property type="match status" value="1"/>
</dbReference>
<reference evidence="6 7" key="1">
    <citation type="submission" date="2016-10" db="EMBL/GenBank/DDBJ databases">
        <authorList>
            <person name="de Groot N.N."/>
        </authorList>
    </citation>
    <scope>NUCLEOTIDE SEQUENCE [LARGE SCALE GENOMIC DNA]</scope>
    <source>
        <strain evidence="6 7">DSM 22489</strain>
    </source>
</reference>
<dbReference type="InterPro" id="IPR036390">
    <property type="entry name" value="WH_DNA-bd_sf"/>
</dbReference>
<dbReference type="CDD" id="cd08420">
    <property type="entry name" value="PBP2_CysL_like"/>
    <property type="match status" value="1"/>
</dbReference>
<evidence type="ECO:0000256" key="3">
    <source>
        <dbReference type="ARBA" id="ARBA00023125"/>
    </source>
</evidence>
<dbReference type="SUPFAM" id="SSF46785">
    <property type="entry name" value="Winged helix' DNA-binding domain"/>
    <property type="match status" value="1"/>
</dbReference>
<dbReference type="InterPro" id="IPR005119">
    <property type="entry name" value="LysR_subst-bd"/>
</dbReference>
<gene>
    <name evidence="6" type="ORF">SAMN05421819_2930</name>
</gene>
<dbReference type="GO" id="GO:0000976">
    <property type="term" value="F:transcription cis-regulatory region binding"/>
    <property type="evidence" value="ECO:0007669"/>
    <property type="project" value="TreeGrafter"/>
</dbReference>
<name>A0A1H6A4Q0_9BACT</name>
<keyword evidence="2" id="KW-0805">Transcription regulation</keyword>
<proteinExistence type="inferred from homology"/>
<dbReference type="Pfam" id="PF03466">
    <property type="entry name" value="LysR_substrate"/>
    <property type="match status" value="1"/>
</dbReference>
<dbReference type="Gene3D" id="3.40.190.290">
    <property type="match status" value="1"/>
</dbReference>
<dbReference type="PANTHER" id="PTHR30126:SF39">
    <property type="entry name" value="HTH-TYPE TRANSCRIPTIONAL REGULATOR CYSL"/>
    <property type="match status" value="1"/>
</dbReference>
<dbReference type="RefSeq" id="WP_103933810.1">
    <property type="nucleotide sequence ID" value="NZ_FNVA01000005.1"/>
</dbReference>
<dbReference type="EMBL" id="FNVA01000005">
    <property type="protein sequence ID" value="SEG43713.1"/>
    <property type="molecule type" value="Genomic_DNA"/>
</dbReference>
<dbReference type="AlphaFoldDB" id="A0A1H6A4Q0"/>
<sequence length="307" mass="33111">MLENFRLRVFREVAARSSFRQAAEALYVTQPAVTQQIKALEEELGGALFDRTGGRVQLTPMGDALLRSAEASHEVLALAEQSIAALQGQVRGGLRIAASTTIAQYVLPGVLGRFARKHPKVELEMESANTARVAEAVLGGDAAIGLVEGPVHRTELQVGEWVQDELVLIAAASHSWAGGTIALADLRRAPLLLRERGSGTREVVEQALQAAGLKPGDLNVRMALSSTEAILACVEQGVGVAFASRFALQRQLALKTLKTVQVTGLTIARSFHLVRRRRPALRGAAAEFADELTLFADEVAREQKRRK</sequence>
<evidence type="ECO:0000313" key="6">
    <source>
        <dbReference type="EMBL" id="SEG43713.1"/>
    </source>
</evidence>
<dbReference type="Proteomes" id="UP000236728">
    <property type="component" value="Unassembled WGS sequence"/>
</dbReference>
<protein>
    <submittedName>
        <fullName evidence="6">DNA-binding transcriptional regulator, LysR family</fullName>
    </submittedName>
</protein>
<dbReference type="GO" id="GO:0003700">
    <property type="term" value="F:DNA-binding transcription factor activity"/>
    <property type="evidence" value="ECO:0007669"/>
    <property type="project" value="InterPro"/>
</dbReference>
<dbReference type="Pfam" id="PF00126">
    <property type="entry name" value="HTH_1"/>
    <property type="match status" value="1"/>
</dbReference>
<dbReference type="Gene3D" id="1.10.10.10">
    <property type="entry name" value="Winged helix-like DNA-binding domain superfamily/Winged helix DNA-binding domain"/>
    <property type="match status" value="1"/>
</dbReference>
<evidence type="ECO:0000256" key="4">
    <source>
        <dbReference type="ARBA" id="ARBA00023163"/>
    </source>
</evidence>
<keyword evidence="3 6" id="KW-0238">DNA-binding</keyword>
<comment type="similarity">
    <text evidence="1">Belongs to the LysR transcriptional regulatory family.</text>
</comment>
<evidence type="ECO:0000259" key="5">
    <source>
        <dbReference type="PROSITE" id="PS50931"/>
    </source>
</evidence>
<evidence type="ECO:0000256" key="2">
    <source>
        <dbReference type="ARBA" id="ARBA00023015"/>
    </source>
</evidence>
<keyword evidence="7" id="KW-1185">Reference proteome</keyword>
<dbReference type="InterPro" id="IPR000847">
    <property type="entry name" value="LysR_HTH_N"/>
</dbReference>
<dbReference type="PRINTS" id="PR00039">
    <property type="entry name" value="HTHLYSR"/>
</dbReference>
<organism evidence="6 7">
    <name type="scientific">Bryocella elongata</name>
    <dbReference type="NCBI Taxonomy" id="863522"/>
    <lineage>
        <taxon>Bacteria</taxon>
        <taxon>Pseudomonadati</taxon>
        <taxon>Acidobacteriota</taxon>
        <taxon>Terriglobia</taxon>
        <taxon>Terriglobales</taxon>
        <taxon>Acidobacteriaceae</taxon>
        <taxon>Bryocella</taxon>
    </lineage>
</organism>
<accession>A0A1H6A4Q0</accession>
<dbReference type="InterPro" id="IPR036388">
    <property type="entry name" value="WH-like_DNA-bd_sf"/>
</dbReference>
<keyword evidence="4" id="KW-0804">Transcription</keyword>
<dbReference type="SUPFAM" id="SSF53850">
    <property type="entry name" value="Periplasmic binding protein-like II"/>
    <property type="match status" value="1"/>
</dbReference>
<evidence type="ECO:0000256" key="1">
    <source>
        <dbReference type="ARBA" id="ARBA00009437"/>
    </source>
</evidence>